<evidence type="ECO:0000259" key="9">
    <source>
        <dbReference type="PROSITE" id="PS50109"/>
    </source>
</evidence>
<evidence type="ECO:0000313" key="13">
    <source>
        <dbReference type="Proteomes" id="UP000756860"/>
    </source>
</evidence>
<evidence type="ECO:0000259" key="10">
    <source>
        <dbReference type="PROSITE" id="PS50112"/>
    </source>
</evidence>
<dbReference type="InterPro" id="IPR035965">
    <property type="entry name" value="PAS-like_dom_sf"/>
</dbReference>
<gene>
    <name evidence="12" type="ORF">KI810_01235</name>
</gene>
<dbReference type="Pfam" id="PF00512">
    <property type="entry name" value="HisKA"/>
    <property type="match status" value="1"/>
</dbReference>
<feature type="coiled-coil region" evidence="7">
    <location>
        <begin position="389"/>
        <end position="416"/>
    </location>
</feature>
<dbReference type="PROSITE" id="PS50112">
    <property type="entry name" value="PAS"/>
    <property type="match status" value="1"/>
</dbReference>
<dbReference type="EC" id="2.7.13.3" evidence="2"/>
<dbReference type="InterPro" id="IPR004358">
    <property type="entry name" value="Sig_transdc_His_kin-like_C"/>
</dbReference>
<protein>
    <recommendedName>
        <fullName evidence="2">histidine kinase</fullName>
        <ecNumber evidence="2">2.7.13.3</ecNumber>
    </recommendedName>
</protein>
<accession>A0ABS5S8G4</accession>
<dbReference type="Pfam" id="PF13426">
    <property type="entry name" value="PAS_9"/>
    <property type="match status" value="1"/>
</dbReference>
<feature type="transmembrane region" description="Helical" evidence="8">
    <location>
        <begin position="128"/>
        <end position="149"/>
    </location>
</feature>
<evidence type="ECO:0000313" key="12">
    <source>
        <dbReference type="EMBL" id="MBT0651666.1"/>
    </source>
</evidence>
<evidence type="ECO:0000256" key="6">
    <source>
        <dbReference type="ARBA" id="ARBA00023136"/>
    </source>
</evidence>
<dbReference type="RefSeq" id="WP_214173669.1">
    <property type="nucleotide sequence ID" value="NZ_JAHCVK010000001.1"/>
</dbReference>
<dbReference type="PROSITE" id="PS50113">
    <property type="entry name" value="PAC"/>
    <property type="match status" value="1"/>
</dbReference>
<feature type="domain" description="PAC" evidence="11">
    <location>
        <begin position="332"/>
        <end position="384"/>
    </location>
</feature>
<dbReference type="InterPro" id="IPR001610">
    <property type="entry name" value="PAC"/>
</dbReference>
<reference evidence="12 13" key="1">
    <citation type="submission" date="2021-05" db="EMBL/GenBank/DDBJ databases">
        <title>The draft genome of Geobacter luticola JCM 17780.</title>
        <authorList>
            <person name="Xu Z."/>
            <person name="Masuda Y."/>
            <person name="Itoh H."/>
            <person name="Senoo K."/>
        </authorList>
    </citation>
    <scope>NUCLEOTIDE SEQUENCE [LARGE SCALE GENOMIC DNA]</scope>
    <source>
        <strain evidence="12 13">JCM 17780</strain>
    </source>
</reference>
<comment type="catalytic activity">
    <reaction evidence="1">
        <text>ATP + protein L-histidine = ADP + protein N-phospho-L-histidine.</text>
        <dbReference type="EC" id="2.7.13.3"/>
    </reaction>
</comment>
<keyword evidence="13" id="KW-1185">Reference proteome</keyword>
<sequence length="627" mass="71100">MTGFRGNSRMFFMGCAVLVGLYLASLYSYLLFHSLVELFSVVVACGIFTIAWNARRIDLNNYFLFVGIGSLFVGTMDFTHALAYKGMGVFPGFDANLPTQLWIISRYLQGFTLLAAPYFLGRQLKSGYVLVAYLAATSLLLASVFGGIFPDCFIEGEGLTPFKKVSEYLVSFVLLGSLLFMRKKGEMFDRNVVRLLSAAIATLIASGLAFTLYADVYGISNMVGHFLKFAGFYLIYKAIIETALTRPYDLLFRELKLSEERYRHLYTDTPVMLHSINRERQLVNVSNYWLEHLGFERSEVIGRRVLDFMTEASRRYVEEFTSPEYFRTGHVKDVPLQLVRKNGEVRDVLLTATAERDEQREIIRSLAVMVDITDRKRAEEKIEILNTNLAARALDLEKANQELAAANQELEAFNYTVSHDLRSPLTCINGYCQIIQDQCGEKLDEQSRGFIEQIHTAGRRMDQLIATLLNFSRLTRQEMERETVDLSHMVRSITMDLRLRHPEHTVALTIADGAVTSGDGKLLRVALENLLGNAWKYTGRREDAEVEFGVLHEEGKRVHFVRDNGIGFDMGQGVKLFNLFQRLDSARDFEGTGIGLVTVRRIIQRHGGRIWAEGEAGKGATFYFTLE</sequence>
<feature type="domain" description="PAS" evidence="10">
    <location>
        <begin position="258"/>
        <end position="319"/>
    </location>
</feature>
<keyword evidence="6 8" id="KW-0472">Membrane</keyword>
<keyword evidence="8" id="KW-1133">Transmembrane helix</keyword>
<dbReference type="CDD" id="cd00082">
    <property type="entry name" value="HisKA"/>
    <property type="match status" value="1"/>
</dbReference>
<dbReference type="PANTHER" id="PTHR42878">
    <property type="entry name" value="TWO-COMPONENT HISTIDINE KINASE"/>
    <property type="match status" value="1"/>
</dbReference>
<evidence type="ECO:0000256" key="2">
    <source>
        <dbReference type="ARBA" id="ARBA00012438"/>
    </source>
</evidence>
<feature type="transmembrane region" description="Helical" evidence="8">
    <location>
        <begin position="62"/>
        <end position="83"/>
    </location>
</feature>
<dbReference type="SMART" id="SM00387">
    <property type="entry name" value="HATPase_c"/>
    <property type="match status" value="1"/>
</dbReference>
<evidence type="ECO:0000256" key="3">
    <source>
        <dbReference type="ARBA" id="ARBA00022553"/>
    </source>
</evidence>
<evidence type="ECO:0000256" key="5">
    <source>
        <dbReference type="ARBA" id="ARBA00022777"/>
    </source>
</evidence>
<feature type="transmembrane region" description="Helical" evidence="8">
    <location>
        <begin position="12"/>
        <end position="32"/>
    </location>
</feature>
<keyword evidence="7" id="KW-0175">Coiled coil</keyword>
<organism evidence="12 13">
    <name type="scientific">Geomobilimonas luticola</name>
    <dbReference type="NCBI Taxonomy" id="1114878"/>
    <lineage>
        <taxon>Bacteria</taxon>
        <taxon>Pseudomonadati</taxon>
        <taxon>Thermodesulfobacteriota</taxon>
        <taxon>Desulfuromonadia</taxon>
        <taxon>Geobacterales</taxon>
        <taxon>Geobacteraceae</taxon>
        <taxon>Geomobilimonas</taxon>
    </lineage>
</organism>
<dbReference type="SUPFAM" id="SSF55874">
    <property type="entry name" value="ATPase domain of HSP90 chaperone/DNA topoisomerase II/histidine kinase"/>
    <property type="match status" value="1"/>
</dbReference>
<dbReference type="InterPro" id="IPR036890">
    <property type="entry name" value="HATPase_C_sf"/>
</dbReference>
<feature type="transmembrane region" description="Helical" evidence="8">
    <location>
        <begin position="103"/>
        <end position="121"/>
    </location>
</feature>
<dbReference type="InterPro" id="IPR003594">
    <property type="entry name" value="HATPase_dom"/>
</dbReference>
<dbReference type="Pfam" id="PF02518">
    <property type="entry name" value="HATPase_c"/>
    <property type="match status" value="1"/>
</dbReference>
<dbReference type="SUPFAM" id="SSF47384">
    <property type="entry name" value="Homodimeric domain of signal transducing histidine kinase"/>
    <property type="match status" value="1"/>
</dbReference>
<dbReference type="PANTHER" id="PTHR42878:SF15">
    <property type="entry name" value="BACTERIOPHYTOCHROME"/>
    <property type="match status" value="1"/>
</dbReference>
<dbReference type="CDD" id="cd00130">
    <property type="entry name" value="PAS"/>
    <property type="match status" value="1"/>
</dbReference>
<feature type="transmembrane region" description="Helical" evidence="8">
    <location>
        <begin position="38"/>
        <end position="55"/>
    </location>
</feature>
<name>A0ABS5S8G4_9BACT</name>
<feature type="transmembrane region" description="Helical" evidence="8">
    <location>
        <begin position="193"/>
        <end position="213"/>
    </location>
</feature>
<dbReference type="InterPro" id="IPR050351">
    <property type="entry name" value="BphY/WalK/GraS-like"/>
</dbReference>
<dbReference type="InterPro" id="IPR036097">
    <property type="entry name" value="HisK_dim/P_sf"/>
</dbReference>
<dbReference type="PROSITE" id="PS50109">
    <property type="entry name" value="HIS_KIN"/>
    <property type="match status" value="1"/>
</dbReference>
<evidence type="ECO:0000256" key="4">
    <source>
        <dbReference type="ARBA" id="ARBA00022679"/>
    </source>
</evidence>
<comment type="caution">
    <text evidence="12">The sequence shown here is derived from an EMBL/GenBank/DDBJ whole genome shotgun (WGS) entry which is preliminary data.</text>
</comment>
<keyword evidence="4" id="KW-0808">Transferase</keyword>
<dbReference type="Gene3D" id="1.10.287.130">
    <property type="match status" value="1"/>
</dbReference>
<keyword evidence="3" id="KW-0597">Phosphoprotein</keyword>
<dbReference type="Gene3D" id="3.30.450.20">
    <property type="entry name" value="PAS domain"/>
    <property type="match status" value="1"/>
</dbReference>
<dbReference type="SMART" id="SM00388">
    <property type="entry name" value="HisKA"/>
    <property type="match status" value="1"/>
</dbReference>
<proteinExistence type="predicted"/>
<dbReference type="SMART" id="SM00086">
    <property type="entry name" value="PAC"/>
    <property type="match status" value="1"/>
</dbReference>
<dbReference type="InterPro" id="IPR000014">
    <property type="entry name" value="PAS"/>
</dbReference>
<dbReference type="Pfam" id="PF17159">
    <property type="entry name" value="MASE3"/>
    <property type="match status" value="1"/>
</dbReference>
<evidence type="ECO:0000256" key="8">
    <source>
        <dbReference type="SAM" id="Phobius"/>
    </source>
</evidence>
<dbReference type="Gene3D" id="3.30.565.10">
    <property type="entry name" value="Histidine kinase-like ATPase, C-terminal domain"/>
    <property type="match status" value="1"/>
</dbReference>
<evidence type="ECO:0000256" key="1">
    <source>
        <dbReference type="ARBA" id="ARBA00000085"/>
    </source>
</evidence>
<dbReference type="SUPFAM" id="SSF55785">
    <property type="entry name" value="PYP-like sensor domain (PAS domain)"/>
    <property type="match status" value="1"/>
</dbReference>
<dbReference type="EMBL" id="JAHCVK010000001">
    <property type="protein sequence ID" value="MBT0651666.1"/>
    <property type="molecule type" value="Genomic_DNA"/>
</dbReference>
<feature type="transmembrane region" description="Helical" evidence="8">
    <location>
        <begin position="165"/>
        <end position="181"/>
    </location>
</feature>
<dbReference type="Proteomes" id="UP000756860">
    <property type="component" value="Unassembled WGS sequence"/>
</dbReference>
<dbReference type="InterPro" id="IPR000700">
    <property type="entry name" value="PAS-assoc_C"/>
</dbReference>
<evidence type="ECO:0000259" key="11">
    <source>
        <dbReference type="PROSITE" id="PS50113"/>
    </source>
</evidence>
<dbReference type="InterPro" id="IPR005467">
    <property type="entry name" value="His_kinase_dom"/>
</dbReference>
<dbReference type="InterPro" id="IPR033425">
    <property type="entry name" value="MASE3"/>
</dbReference>
<keyword evidence="8" id="KW-0812">Transmembrane</keyword>
<dbReference type="PRINTS" id="PR00344">
    <property type="entry name" value="BCTRLSENSOR"/>
</dbReference>
<keyword evidence="5" id="KW-0418">Kinase</keyword>
<dbReference type="InterPro" id="IPR003661">
    <property type="entry name" value="HisK_dim/P_dom"/>
</dbReference>
<evidence type="ECO:0000256" key="7">
    <source>
        <dbReference type="SAM" id="Coils"/>
    </source>
</evidence>
<dbReference type="NCBIfam" id="TIGR00229">
    <property type="entry name" value="sensory_box"/>
    <property type="match status" value="1"/>
</dbReference>
<feature type="domain" description="Histidine kinase" evidence="9">
    <location>
        <begin position="416"/>
        <end position="627"/>
    </location>
</feature>